<evidence type="ECO:0000313" key="4">
    <source>
        <dbReference type="Proteomes" id="UP001228049"/>
    </source>
</evidence>
<dbReference type="AlphaFoldDB" id="A0AAD9CF06"/>
<dbReference type="Proteomes" id="UP001228049">
    <property type="component" value="Unassembled WGS sequence"/>
</dbReference>
<dbReference type="InterPro" id="IPR013547">
    <property type="entry name" value="P4H_N"/>
</dbReference>
<dbReference type="GO" id="GO:0005783">
    <property type="term" value="C:endoplasmic reticulum"/>
    <property type="evidence" value="ECO:0007669"/>
    <property type="project" value="InterPro"/>
</dbReference>
<dbReference type="GO" id="GO:0004656">
    <property type="term" value="F:procollagen-proline 4-dioxygenase activity"/>
    <property type="evidence" value="ECO:0007669"/>
    <property type="project" value="InterPro"/>
</dbReference>
<name>A0AAD9CF06_DISEL</name>
<comment type="caution">
    <text evidence="3">The sequence shown here is derived from an EMBL/GenBank/DDBJ whole genome shotgun (WGS) entry which is preliminary data.</text>
</comment>
<accession>A0AAD9CF06</accession>
<evidence type="ECO:0000256" key="1">
    <source>
        <dbReference type="SAM" id="MobiDB-lite"/>
    </source>
</evidence>
<dbReference type="Pfam" id="PF08336">
    <property type="entry name" value="P4Ha_N"/>
    <property type="match status" value="1"/>
</dbReference>
<protein>
    <submittedName>
        <fullName evidence="3">Prolyl 4-hydroxylase subunit alpha-3</fullName>
    </submittedName>
</protein>
<evidence type="ECO:0000313" key="3">
    <source>
        <dbReference type="EMBL" id="KAK1899491.1"/>
    </source>
</evidence>
<proteinExistence type="predicted"/>
<organism evidence="3 4">
    <name type="scientific">Dissostichus eleginoides</name>
    <name type="common">Patagonian toothfish</name>
    <name type="synonym">Dissostichus amissus</name>
    <dbReference type="NCBI Taxonomy" id="100907"/>
    <lineage>
        <taxon>Eukaryota</taxon>
        <taxon>Metazoa</taxon>
        <taxon>Chordata</taxon>
        <taxon>Craniata</taxon>
        <taxon>Vertebrata</taxon>
        <taxon>Euteleostomi</taxon>
        <taxon>Actinopterygii</taxon>
        <taxon>Neopterygii</taxon>
        <taxon>Teleostei</taxon>
        <taxon>Neoteleostei</taxon>
        <taxon>Acanthomorphata</taxon>
        <taxon>Eupercaria</taxon>
        <taxon>Perciformes</taxon>
        <taxon>Notothenioidei</taxon>
        <taxon>Nototheniidae</taxon>
        <taxon>Dissostichus</taxon>
    </lineage>
</organism>
<reference evidence="3" key="1">
    <citation type="submission" date="2023-04" db="EMBL/GenBank/DDBJ databases">
        <title>Chromosome-level genome of Chaenocephalus aceratus.</title>
        <authorList>
            <person name="Park H."/>
        </authorList>
    </citation>
    <scope>NUCLEOTIDE SEQUENCE</scope>
    <source>
        <strain evidence="3">DE</strain>
        <tissue evidence="3">Muscle</tissue>
    </source>
</reference>
<dbReference type="EMBL" id="JASDAP010000007">
    <property type="protein sequence ID" value="KAK1899491.1"/>
    <property type="molecule type" value="Genomic_DNA"/>
</dbReference>
<feature type="domain" description="Prolyl 4-hydroxylase N-terminal" evidence="2">
    <location>
        <begin position="5"/>
        <end position="86"/>
    </location>
</feature>
<gene>
    <name evidence="3" type="ORF">KUDE01_000282</name>
</gene>
<feature type="region of interest" description="Disordered" evidence="1">
    <location>
        <begin position="99"/>
        <end position="119"/>
    </location>
</feature>
<evidence type="ECO:0000259" key="2">
    <source>
        <dbReference type="Pfam" id="PF08336"/>
    </source>
</evidence>
<dbReference type="Gene3D" id="6.10.140.1460">
    <property type="match status" value="1"/>
</dbReference>
<sequence length="119" mass="13681">MYTSLLNVKQAISVERKLIDYLKTYIDHESERLQDVKRFYAKVSDLHTELYKGPATAMANPLVAFTLIKRLHSEWLNVVHSNEAQENTQGWLSAFFTDTSGDKRKPSVRGRLQNNLPVS</sequence>
<keyword evidence="4" id="KW-1185">Reference proteome</keyword>